<gene>
    <name evidence="1" type="ORF">FYJ68_06955</name>
</gene>
<reference evidence="1 2" key="1">
    <citation type="submission" date="2019-08" db="EMBL/GenBank/DDBJ databases">
        <title>In-depth cultivation of the pig gut microbiome towards novel bacterial diversity and tailored functional studies.</title>
        <authorList>
            <person name="Wylensek D."/>
            <person name="Hitch T.C.A."/>
            <person name="Clavel T."/>
        </authorList>
    </citation>
    <scope>NUCLEOTIDE SEQUENCE [LARGE SCALE GENOMIC DNA]</scope>
    <source>
        <strain evidence="1 2">CA-Schmier-601-WT-1</strain>
    </source>
</reference>
<dbReference type="Proteomes" id="UP000469325">
    <property type="component" value="Unassembled WGS sequence"/>
</dbReference>
<name>A0A6N7XBA4_9ACTN</name>
<dbReference type="RefSeq" id="WP_154435387.1">
    <property type="nucleotide sequence ID" value="NZ_VUNC01000005.1"/>
</dbReference>
<protein>
    <submittedName>
        <fullName evidence="1">Uncharacterized protein</fullName>
    </submittedName>
</protein>
<organism evidence="1 2">
    <name type="scientific">Olsenella porci</name>
    <dbReference type="NCBI Taxonomy" id="2652279"/>
    <lineage>
        <taxon>Bacteria</taxon>
        <taxon>Bacillati</taxon>
        <taxon>Actinomycetota</taxon>
        <taxon>Coriobacteriia</taxon>
        <taxon>Coriobacteriales</taxon>
        <taxon>Atopobiaceae</taxon>
        <taxon>Olsenella</taxon>
    </lineage>
</organism>
<dbReference type="AlphaFoldDB" id="A0A6N7XBA4"/>
<proteinExistence type="predicted"/>
<accession>A0A6N7XBA4</accession>
<evidence type="ECO:0000313" key="2">
    <source>
        <dbReference type="Proteomes" id="UP000469325"/>
    </source>
</evidence>
<dbReference type="Gene3D" id="1.10.3910.10">
    <property type="entry name" value="SP0561-like"/>
    <property type="match status" value="1"/>
</dbReference>
<keyword evidence="2" id="KW-1185">Reference proteome</keyword>
<dbReference type="InterPro" id="IPR038062">
    <property type="entry name" value="ScdA-like_N_sf"/>
</dbReference>
<sequence>MAEKRTLDLAKPLEELLEENEDLRQTLVELGFEELPAESTIPELAKDAGVDLSVIAFALEASGYDVQGYEHEDDGYESPLPDMLSVLFDNSYRGESLPDTPLPGGEAAPMLANLEMAIRRAQQDGTLPKNPAGE</sequence>
<comment type="caution">
    <text evidence="1">The sequence shown here is derived from an EMBL/GenBank/DDBJ whole genome shotgun (WGS) entry which is preliminary data.</text>
</comment>
<evidence type="ECO:0000313" key="1">
    <source>
        <dbReference type="EMBL" id="MST72842.1"/>
    </source>
</evidence>
<dbReference type="EMBL" id="VUNC01000005">
    <property type="protein sequence ID" value="MST72842.1"/>
    <property type="molecule type" value="Genomic_DNA"/>
</dbReference>